<proteinExistence type="predicted"/>
<dbReference type="Pfam" id="PF13560">
    <property type="entry name" value="HTH_31"/>
    <property type="match status" value="1"/>
</dbReference>
<evidence type="ECO:0000313" key="2">
    <source>
        <dbReference type="EMBL" id="OMI33314.1"/>
    </source>
</evidence>
<dbReference type="SMART" id="SM00530">
    <property type="entry name" value="HTH_XRE"/>
    <property type="match status" value="1"/>
</dbReference>
<keyword evidence="2" id="KW-0238">DNA-binding</keyword>
<dbReference type="STRING" id="67365.GCA_001704635_05534"/>
<dbReference type="InterPro" id="IPR043917">
    <property type="entry name" value="DUF5753"/>
</dbReference>
<dbReference type="Proteomes" id="UP000186168">
    <property type="component" value="Unassembled WGS sequence"/>
</dbReference>
<dbReference type="CDD" id="cd00093">
    <property type="entry name" value="HTH_XRE"/>
    <property type="match status" value="1"/>
</dbReference>
<dbReference type="InterPro" id="IPR010982">
    <property type="entry name" value="Lambda_DNA-bd_dom_sf"/>
</dbReference>
<evidence type="ECO:0000259" key="1">
    <source>
        <dbReference type="PROSITE" id="PS50943"/>
    </source>
</evidence>
<dbReference type="InterPro" id="IPR001387">
    <property type="entry name" value="Cro/C1-type_HTH"/>
</dbReference>
<dbReference type="RefSeq" id="WP_065960874.1">
    <property type="nucleotide sequence ID" value="NZ_ASQP01000544.1"/>
</dbReference>
<dbReference type="GeneID" id="96743123"/>
<feature type="domain" description="HTH cro/C1-type" evidence="1">
    <location>
        <begin position="18"/>
        <end position="72"/>
    </location>
</feature>
<dbReference type="SUPFAM" id="SSF47413">
    <property type="entry name" value="lambda repressor-like DNA-binding domains"/>
    <property type="match status" value="1"/>
</dbReference>
<protein>
    <submittedName>
        <fullName evidence="2">DNA-binding protein</fullName>
    </submittedName>
</protein>
<dbReference type="GO" id="GO:0003677">
    <property type="term" value="F:DNA binding"/>
    <property type="evidence" value="ECO:0007669"/>
    <property type="project" value="UniProtKB-KW"/>
</dbReference>
<dbReference type="PROSITE" id="PS50943">
    <property type="entry name" value="HTH_CROC1"/>
    <property type="match status" value="1"/>
</dbReference>
<keyword evidence="3" id="KW-1185">Reference proteome</keyword>
<evidence type="ECO:0000313" key="3">
    <source>
        <dbReference type="Proteomes" id="UP000186168"/>
    </source>
</evidence>
<comment type="caution">
    <text evidence="2">The sequence shown here is derived from an EMBL/GenBank/DDBJ whole genome shotgun (WGS) entry which is preliminary data.</text>
</comment>
<gene>
    <name evidence="2" type="ORF">SPAR_42029</name>
</gene>
<sequence>MPPRSTPTARQERLGTELRKMREAAAMTARDAARLLGVDPAKVSHIESGRVGVSEERVRRLAAFYSCDDTALVDALSAMTYEQRGEGWWEAYRGVLPASMLDLAEMEHHATYLHTIQITHVPGLFQTQDYARTVFSFTFPRLPQAEMEARLGFRMERQKILLRDEPQPFEAVIHEAALRMRFGGRKVARAQLEHLRELCERPNLTLRVIPFRVEEPIGSGHAMYYTGGPVPQLDTVQIDTAPGVSFLHAEPHLRKYRTLFEAVKAASLSCDASRDLLDSIVREL</sequence>
<accession>A0A1R1S4X2</accession>
<dbReference type="AlphaFoldDB" id="A0A1R1S4X2"/>
<dbReference type="Gene3D" id="1.10.260.40">
    <property type="entry name" value="lambda repressor-like DNA-binding domains"/>
    <property type="match status" value="1"/>
</dbReference>
<dbReference type="Pfam" id="PF19054">
    <property type="entry name" value="DUF5753"/>
    <property type="match status" value="1"/>
</dbReference>
<dbReference type="EMBL" id="ASQP01000544">
    <property type="protein sequence ID" value="OMI33314.1"/>
    <property type="molecule type" value="Genomic_DNA"/>
</dbReference>
<reference evidence="2 3" key="1">
    <citation type="submission" date="2013-05" db="EMBL/GenBank/DDBJ databases">
        <title>Genome sequence of Streptomyces sparsogenes DSM 40356.</title>
        <authorList>
            <person name="Coyne S."/>
            <person name="Seebeck F.P."/>
        </authorList>
    </citation>
    <scope>NUCLEOTIDE SEQUENCE [LARGE SCALE GENOMIC DNA]</scope>
    <source>
        <strain evidence="2 3">DSM 40356</strain>
    </source>
</reference>
<organism evidence="2 3">
    <name type="scientific">Streptomyces sparsogenes DSM 40356</name>
    <dbReference type="NCBI Taxonomy" id="1331668"/>
    <lineage>
        <taxon>Bacteria</taxon>
        <taxon>Bacillati</taxon>
        <taxon>Actinomycetota</taxon>
        <taxon>Actinomycetes</taxon>
        <taxon>Kitasatosporales</taxon>
        <taxon>Streptomycetaceae</taxon>
        <taxon>Streptomyces</taxon>
    </lineage>
</organism>
<name>A0A1R1S4X2_9ACTN</name>